<evidence type="ECO:0000256" key="1">
    <source>
        <dbReference type="SAM" id="Phobius"/>
    </source>
</evidence>
<keyword evidence="1" id="KW-1133">Transmembrane helix</keyword>
<organism evidence="2 3">
    <name type="scientific">Pseudoalteromonas denitrificans DSM 6059</name>
    <dbReference type="NCBI Taxonomy" id="1123010"/>
    <lineage>
        <taxon>Bacteria</taxon>
        <taxon>Pseudomonadati</taxon>
        <taxon>Pseudomonadota</taxon>
        <taxon>Gammaproteobacteria</taxon>
        <taxon>Alteromonadales</taxon>
        <taxon>Pseudoalteromonadaceae</taxon>
        <taxon>Pseudoalteromonas</taxon>
    </lineage>
</organism>
<dbReference type="STRING" id="1123010.SAMN02745724_04619"/>
<proteinExistence type="predicted"/>
<evidence type="ECO:0000313" key="2">
    <source>
        <dbReference type="EMBL" id="SFD47157.1"/>
    </source>
</evidence>
<keyword evidence="1" id="KW-0472">Membrane</keyword>
<protein>
    <submittedName>
        <fullName evidence="2">Uncharacterized protein</fullName>
    </submittedName>
</protein>
<dbReference type="AlphaFoldDB" id="A0A1I1SL20"/>
<reference evidence="2 3" key="1">
    <citation type="submission" date="2016-10" db="EMBL/GenBank/DDBJ databases">
        <authorList>
            <person name="de Groot N.N."/>
        </authorList>
    </citation>
    <scope>NUCLEOTIDE SEQUENCE [LARGE SCALE GENOMIC DNA]</scope>
    <source>
        <strain evidence="2 3">DSM 6059</strain>
    </source>
</reference>
<name>A0A1I1SL20_9GAMM</name>
<keyword evidence="1" id="KW-0812">Transmembrane</keyword>
<gene>
    <name evidence="2" type="ORF">SAMN02745724_04619</name>
</gene>
<dbReference type="EMBL" id="FOLO01000060">
    <property type="protein sequence ID" value="SFD47157.1"/>
    <property type="molecule type" value="Genomic_DNA"/>
</dbReference>
<evidence type="ECO:0000313" key="3">
    <source>
        <dbReference type="Proteomes" id="UP000198862"/>
    </source>
</evidence>
<accession>A0A1I1SL20</accession>
<sequence length="550" mass="61699">MGVPPLLLSDYFMKKHIFITVLVSILILSIFVYSRIVEGENLKPKIENTSSHTINKNDENKVVSGIKSLGFKFKVSTQVLSDSNEEMASSIFEGKIALKKEKALNVWLGQVIDSKLKQQTEKTQLASSVLFKTQYENFVFKNTDFLGLNKSHPINAVTHLLSELSYQLDEPLSISKASGSAVYKYELLNNKLTRKIFKRKNADLENMSIDKIDENWSLVISKNNLPIKLNSVLDTHYINQDAHFVVKQIIYISAINMNVNWPNSNDLKMVNSNLKFKTTEVNQSFKITSEHLLKQALTKLASMPDEALAKEIGQYLLENYTLDELVNLIENKNLNPKLASLIIYAIQKNPTFSAEVTLVNLLAHPDLQGINKQRVVMSLGRFEAVSDLSLNSLKALVETPDNALANTAKLSIGTVARYNEIQKSEVKQYLSEQLSMGTNLDVTLLAINNSGITNLNAQAADLLGSTEQNVNVSLIKLLAKDSKYHDKIINFAVNSNQPKSIDALSRSVASQNLTLTALQKSHIIEKIRSSKNQIVKDQLKKLLNKDKHQW</sequence>
<keyword evidence="3" id="KW-1185">Reference proteome</keyword>
<feature type="transmembrane region" description="Helical" evidence="1">
    <location>
        <begin position="16"/>
        <end position="36"/>
    </location>
</feature>
<dbReference type="Proteomes" id="UP000198862">
    <property type="component" value="Unassembled WGS sequence"/>
</dbReference>